<dbReference type="InterPro" id="IPR010255">
    <property type="entry name" value="Haem_peroxidase_sf"/>
</dbReference>
<dbReference type="OrthoDB" id="823504at2759"/>
<dbReference type="Pfam" id="PF03098">
    <property type="entry name" value="An_peroxidase"/>
    <property type="match status" value="1"/>
</dbReference>
<protein>
    <submittedName>
        <fullName evidence="7">Linoleate diol synthase</fullName>
    </submittedName>
</protein>
<keyword evidence="2 6" id="KW-0479">Metal-binding</keyword>
<dbReference type="PRINTS" id="PR00457">
    <property type="entry name" value="ANPEROXIDASE"/>
</dbReference>
<accession>A0A166D3S1</accession>
<dbReference type="InterPro" id="IPR037120">
    <property type="entry name" value="Haem_peroxidase_sf_animal"/>
</dbReference>
<gene>
    <name evidence="7" type="ORF">SISSUDRAFT_785959</name>
</gene>
<keyword evidence="1 6" id="KW-0349">Heme</keyword>
<dbReference type="CDD" id="cd09817">
    <property type="entry name" value="linoleate_diol_synthase_like"/>
    <property type="match status" value="1"/>
</dbReference>
<keyword evidence="5 6" id="KW-0408">Iron</keyword>
<name>A0A166D3S1_9AGAM</name>
<dbReference type="GO" id="GO:0006979">
    <property type="term" value="P:response to oxidative stress"/>
    <property type="evidence" value="ECO:0007669"/>
    <property type="project" value="InterPro"/>
</dbReference>
<dbReference type="PANTHER" id="PTHR11903:SF37">
    <property type="entry name" value="PSI-PRODUCING OXYGENASE A"/>
    <property type="match status" value="1"/>
</dbReference>
<evidence type="ECO:0000313" key="7">
    <source>
        <dbReference type="EMBL" id="KZT38101.1"/>
    </source>
</evidence>
<feature type="binding site" description="axial binding residue" evidence="6">
    <location>
        <position position="396"/>
    </location>
    <ligand>
        <name>heme b</name>
        <dbReference type="ChEBI" id="CHEBI:60344"/>
    </ligand>
    <ligandPart>
        <name>Fe</name>
        <dbReference type="ChEBI" id="CHEBI:18248"/>
    </ligandPart>
</feature>
<dbReference type="PROSITE" id="PS50292">
    <property type="entry name" value="PEROXIDASE_3"/>
    <property type="match status" value="1"/>
</dbReference>
<evidence type="ECO:0000256" key="4">
    <source>
        <dbReference type="ARBA" id="ARBA00023002"/>
    </source>
</evidence>
<keyword evidence="3" id="KW-0223">Dioxygenase</keyword>
<dbReference type="Gene3D" id="1.10.630.10">
    <property type="entry name" value="Cytochrome P450"/>
    <property type="match status" value="1"/>
</dbReference>
<dbReference type="InterPro" id="IPR019791">
    <property type="entry name" value="Haem_peroxidase_animal"/>
</dbReference>
<dbReference type="STRING" id="1314776.A0A166D3S1"/>
<dbReference type="GO" id="GO:0005506">
    <property type="term" value="F:iron ion binding"/>
    <property type="evidence" value="ECO:0007669"/>
    <property type="project" value="InterPro"/>
</dbReference>
<evidence type="ECO:0000313" key="8">
    <source>
        <dbReference type="Proteomes" id="UP000076798"/>
    </source>
</evidence>
<dbReference type="AlphaFoldDB" id="A0A166D3S1"/>
<dbReference type="Proteomes" id="UP000076798">
    <property type="component" value="Unassembled WGS sequence"/>
</dbReference>
<dbReference type="SUPFAM" id="SSF48113">
    <property type="entry name" value="Heme-dependent peroxidases"/>
    <property type="match status" value="1"/>
</dbReference>
<evidence type="ECO:0000256" key="2">
    <source>
        <dbReference type="ARBA" id="ARBA00022723"/>
    </source>
</evidence>
<dbReference type="InterPro" id="IPR050783">
    <property type="entry name" value="Oxylipin_biosynth_metab"/>
</dbReference>
<evidence type="ECO:0000256" key="1">
    <source>
        <dbReference type="ARBA" id="ARBA00022617"/>
    </source>
</evidence>
<dbReference type="GO" id="GO:0051213">
    <property type="term" value="F:dioxygenase activity"/>
    <property type="evidence" value="ECO:0007669"/>
    <property type="project" value="UniProtKB-KW"/>
</dbReference>
<dbReference type="GO" id="GO:0004601">
    <property type="term" value="F:peroxidase activity"/>
    <property type="evidence" value="ECO:0007669"/>
    <property type="project" value="InterPro"/>
</dbReference>
<keyword evidence="4" id="KW-0560">Oxidoreductase</keyword>
<dbReference type="GO" id="GO:0006631">
    <property type="term" value="P:fatty acid metabolic process"/>
    <property type="evidence" value="ECO:0007669"/>
    <property type="project" value="UniProtKB-ARBA"/>
</dbReference>
<dbReference type="EMBL" id="KV428070">
    <property type="protein sequence ID" value="KZT38101.1"/>
    <property type="molecule type" value="Genomic_DNA"/>
</dbReference>
<evidence type="ECO:0000256" key="3">
    <source>
        <dbReference type="ARBA" id="ARBA00022964"/>
    </source>
</evidence>
<sequence>MTGLISNLTHYAGSSINTVIDGISYFSDLAHAVRSPYEPPKAGANYDDLHGAATKAIDDFKAQLNRGLPIPDLKGIRALIDALRHTNEIDDRKMLLEEVLNFMRQLNGSDVRVADHLLQKLNDEAITLLYNDLSHPPATFIGDKDGWRSPDGSGNNLLVPKLGKAGEPYARSVQQQHPLPPSVLPDPDLLFDALLKREKFEQHPAGLSSLMFSWAALVIHTCFRTSQKEWGINETSSYVDLSPLYGHNEALQMKVRKRDGRGKLHPDVFAEDRILFLPPASAVLLILFNRNHNYIADKLLELNEKGTYNANIDKLTKEDREAQDDSIFNVTRLINCGWFGSIVFSDYLSAILGLARYGSDFSLNPFDAIRKGDHTFVDRGSGNACSVEFNLLYRWHSTTSRADEKWTQKAFERVFKDQPLKEVTPGDYKKVLSHLKDSIGSDVTKWTFSGLTRGADGRFKDSDLARILQDATYEPAAAFKARGTPEVLRVIEVMGIRQARAWGVCSMNEFRKFLGLKPFKTFKEWNPRPEIYETAEQLYHNIDNLELYVGLQAEEAKDLVPGAGLCPGFTISRAILADAIALIRGDRFFTTDNTPYNLTTFGYADCARDLKNPSFGGQLGRLFLRTLPNEYDSKSTYTWFPLFTPETMQKDLANLGSKIDYHEYTFDRPKPAAEIITVGTHDLVSRILAAPSNYRARYAERARHILPHGNNGFFIADEPTRGLREQHHVQHALIGKQDELWKIAEYFGTTTLELIEERSFGLSGNRTQNVDIVRGVLNSVPIYWISQLARLPLKTSQNKMGIYLEGQLYQMFAEIYSFVFEEGDPAKYMQSLESSKDYTQKLVDSIKDGMSGTVRGFLMSAVFSLANGKGNNENNRLVTQLRAVGRDDDEIANSILAIAVGASVLLSQSFVHIINFYLDDQHKKEKERVIAAAQNESYKELEGYVREALRLDPPVPGVYRVALDTLPLDRLEVHRGSRLFLSLANAGLDSSVFPASNDVNPGRDAESYLIGDSALNCLGPDFVYKTGAQILRAVFLLPNVRRGPGISGQLNRTAYEVNGTRYYEYLDSTQKLTPWAQSMIIQYDQ</sequence>
<dbReference type="GO" id="GO:0020037">
    <property type="term" value="F:heme binding"/>
    <property type="evidence" value="ECO:0007669"/>
    <property type="project" value="InterPro"/>
</dbReference>
<evidence type="ECO:0000256" key="6">
    <source>
        <dbReference type="PIRSR" id="PIRSR619791-2"/>
    </source>
</evidence>
<evidence type="ECO:0000256" key="5">
    <source>
        <dbReference type="ARBA" id="ARBA00023004"/>
    </source>
</evidence>
<dbReference type="PANTHER" id="PTHR11903">
    <property type="entry name" value="PROSTAGLANDIN G/H SYNTHASE"/>
    <property type="match status" value="1"/>
</dbReference>
<organism evidence="7 8">
    <name type="scientific">Sistotremastrum suecicum HHB10207 ss-3</name>
    <dbReference type="NCBI Taxonomy" id="1314776"/>
    <lineage>
        <taxon>Eukaryota</taxon>
        <taxon>Fungi</taxon>
        <taxon>Dikarya</taxon>
        <taxon>Basidiomycota</taxon>
        <taxon>Agaricomycotina</taxon>
        <taxon>Agaricomycetes</taxon>
        <taxon>Sistotremastrales</taxon>
        <taxon>Sistotremastraceae</taxon>
        <taxon>Sistotremastrum</taxon>
    </lineage>
</organism>
<reference evidence="7 8" key="1">
    <citation type="journal article" date="2016" name="Mol. Biol. Evol.">
        <title>Comparative Genomics of Early-Diverging Mushroom-Forming Fungi Provides Insights into the Origins of Lignocellulose Decay Capabilities.</title>
        <authorList>
            <person name="Nagy L.G."/>
            <person name="Riley R."/>
            <person name="Tritt A."/>
            <person name="Adam C."/>
            <person name="Daum C."/>
            <person name="Floudas D."/>
            <person name="Sun H."/>
            <person name="Yadav J.S."/>
            <person name="Pangilinan J."/>
            <person name="Larsson K.H."/>
            <person name="Matsuura K."/>
            <person name="Barry K."/>
            <person name="Labutti K."/>
            <person name="Kuo R."/>
            <person name="Ohm R.A."/>
            <person name="Bhattacharya S.S."/>
            <person name="Shirouzu T."/>
            <person name="Yoshinaga Y."/>
            <person name="Martin F.M."/>
            <person name="Grigoriev I.V."/>
            <person name="Hibbett D.S."/>
        </authorList>
    </citation>
    <scope>NUCLEOTIDE SEQUENCE [LARGE SCALE GENOMIC DNA]</scope>
    <source>
        <strain evidence="7 8">HHB10207 ss-3</strain>
    </source>
</reference>
<dbReference type="InterPro" id="IPR036396">
    <property type="entry name" value="Cyt_P450_sf"/>
</dbReference>
<dbReference type="Gene3D" id="1.10.640.10">
    <property type="entry name" value="Haem peroxidase domain superfamily, animal type"/>
    <property type="match status" value="1"/>
</dbReference>
<keyword evidence="8" id="KW-1185">Reference proteome</keyword>
<dbReference type="SUPFAM" id="SSF48264">
    <property type="entry name" value="Cytochrome P450"/>
    <property type="match status" value="1"/>
</dbReference>
<dbReference type="GO" id="GO:0004497">
    <property type="term" value="F:monooxygenase activity"/>
    <property type="evidence" value="ECO:0007669"/>
    <property type="project" value="InterPro"/>
</dbReference>
<dbReference type="InterPro" id="IPR034812">
    <property type="entry name" value="Ppo-like_N"/>
</dbReference>
<dbReference type="GO" id="GO:0016705">
    <property type="term" value="F:oxidoreductase activity, acting on paired donors, with incorporation or reduction of molecular oxygen"/>
    <property type="evidence" value="ECO:0007669"/>
    <property type="project" value="InterPro"/>
</dbReference>
<proteinExistence type="predicted"/>